<accession>A0A6J6YP26</accession>
<evidence type="ECO:0000256" key="1">
    <source>
        <dbReference type="ARBA" id="ARBA00006774"/>
    </source>
</evidence>
<evidence type="ECO:0000256" key="3">
    <source>
        <dbReference type="ARBA" id="ARBA00022813"/>
    </source>
</evidence>
<dbReference type="GO" id="GO:0006526">
    <property type="term" value="P:L-arginine biosynthetic process"/>
    <property type="evidence" value="ECO:0007669"/>
    <property type="project" value="InterPro"/>
</dbReference>
<comment type="similarity">
    <text evidence="1">Belongs to the ArgJ family.</text>
</comment>
<dbReference type="EMBL" id="CAFAAH010000267">
    <property type="protein sequence ID" value="CAB4808906.1"/>
    <property type="molecule type" value="Genomic_DNA"/>
</dbReference>
<sequence length="170" mass="17660">MILASGAANGPAITATEGSDYYALLDAVTSVCGSLARQMANDAEGATKVATIRITGARTDHDASLAARSVASSQLVQCSLNGEDPYWGRILSELGASGAFMDQERVTISYGEHVLCAEGIAAEHDVAAVAKLMSECEILITCDLALGSGEAEMICTDLSYAYIDENRGTS</sequence>
<dbReference type="InterPro" id="IPR002813">
    <property type="entry name" value="Arg_biosynth_ArgJ"/>
</dbReference>
<organism evidence="5">
    <name type="scientific">freshwater metagenome</name>
    <dbReference type="NCBI Taxonomy" id="449393"/>
    <lineage>
        <taxon>unclassified sequences</taxon>
        <taxon>metagenomes</taxon>
        <taxon>ecological metagenomes</taxon>
    </lineage>
</organism>
<dbReference type="PANTHER" id="PTHR23100:SF0">
    <property type="entry name" value="ARGININE BIOSYNTHESIS BIFUNCTIONAL PROTEIN ARGJ, MITOCHONDRIAL"/>
    <property type="match status" value="1"/>
</dbReference>
<dbReference type="InterPro" id="IPR016117">
    <property type="entry name" value="ArgJ-like_dom_sf"/>
</dbReference>
<dbReference type="InterPro" id="IPR042195">
    <property type="entry name" value="ArgJ_beta_C"/>
</dbReference>
<dbReference type="PANTHER" id="PTHR23100">
    <property type="entry name" value="ARGININE BIOSYNTHESIS BIFUNCTIONAL PROTEIN ARGJ"/>
    <property type="match status" value="1"/>
</dbReference>
<dbReference type="HAMAP" id="MF_01106">
    <property type="entry name" value="ArgJ"/>
    <property type="match status" value="1"/>
</dbReference>
<keyword evidence="4" id="KW-0012">Acyltransferase</keyword>
<dbReference type="SUPFAM" id="SSF56266">
    <property type="entry name" value="DmpA/ArgJ-like"/>
    <property type="match status" value="1"/>
</dbReference>
<keyword evidence="2" id="KW-0808">Transferase</keyword>
<evidence type="ECO:0000256" key="4">
    <source>
        <dbReference type="ARBA" id="ARBA00023315"/>
    </source>
</evidence>
<dbReference type="GO" id="GO:0006592">
    <property type="term" value="P:ornithine biosynthetic process"/>
    <property type="evidence" value="ECO:0007669"/>
    <property type="project" value="TreeGrafter"/>
</dbReference>
<proteinExistence type="inferred from homology"/>
<dbReference type="GO" id="GO:0004042">
    <property type="term" value="F:L-glutamate N-acetyltransferase activity"/>
    <property type="evidence" value="ECO:0007669"/>
    <property type="project" value="TreeGrafter"/>
</dbReference>
<dbReference type="GO" id="GO:0004358">
    <property type="term" value="F:L-glutamate N-acetyltransferase activity, acting on acetyl-L-ornithine as donor"/>
    <property type="evidence" value="ECO:0007669"/>
    <property type="project" value="InterPro"/>
</dbReference>
<keyword evidence="3" id="KW-0068">Autocatalytic cleavage</keyword>
<reference evidence="5" key="1">
    <citation type="submission" date="2020-05" db="EMBL/GenBank/DDBJ databases">
        <authorList>
            <person name="Chiriac C."/>
            <person name="Salcher M."/>
            <person name="Ghai R."/>
            <person name="Kavagutti S V."/>
        </authorList>
    </citation>
    <scope>NUCLEOTIDE SEQUENCE</scope>
</reference>
<evidence type="ECO:0000256" key="2">
    <source>
        <dbReference type="ARBA" id="ARBA00022679"/>
    </source>
</evidence>
<evidence type="ECO:0000313" key="5">
    <source>
        <dbReference type="EMBL" id="CAB4808906.1"/>
    </source>
</evidence>
<dbReference type="Gene3D" id="3.10.20.340">
    <property type="entry name" value="ArgJ beta chain, C-terminal domain"/>
    <property type="match status" value="1"/>
</dbReference>
<dbReference type="AlphaFoldDB" id="A0A6J6YP26"/>
<name>A0A6J6YP26_9ZZZZ</name>
<dbReference type="Pfam" id="PF01960">
    <property type="entry name" value="ArgJ"/>
    <property type="match status" value="1"/>
</dbReference>
<protein>
    <submittedName>
        <fullName evidence="5">Unannotated protein</fullName>
    </submittedName>
</protein>
<gene>
    <name evidence="5" type="ORF">UFOPK2996_01497</name>
</gene>